<evidence type="ECO:0000313" key="2">
    <source>
        <dbReference type="EMBL" id="RMJ05612.1"/>
    </source>
</evidence>
<dbReference type="EMBL" id="QMDL01000001">
    <property type="protein sequence ID" value="RMJ05612.1"/>
    <property type="molecule type" value="Genomic_DNA"/>
</dbReference>
<feature type="transmembrane region" description="Helical" evidence="1">
    <location>
        <begin position="21"/>
        <end position="42"/>
    </location>
</feature>
<organism evidence="2 3">
    <name type="scientific">Marinobacter litoralis</name>
    <dbReference type="NCBI Taxonomy" id="187981"/>
    <lineage>
        <taxon>Bacteria</taxon>
        <taxon>Pseudomonadati</taxon>
        <taxon>Pseudomonadota</taxon>
        <taxon>Gammaproteobacteria</taxon>
        <taxon>Pseudomonadales</taxon>
        <taxon>Marinobacteraceae</taxon>
        <taxon>Marinobacter</taxon>
    </lineage>
</organism>
<keyword evidence="3" id="KW-1185">Reference proteome</keyword>
<comment type="caution">
    <text evidence="2">The sequence shown here is derived from an EMBL/GenBank/DDBJ whole genome shotgun (WGS) entry which is preliminary data.</text>
</comment>
<proteinExistence type="predicted"/>
<keyword evidence="1" id="KW-0472">Membrane</keyword>
<evidence type="ECO:0000313" key="3">
    <source>
        <dbReference type="Proteomes" id="UP000265903"/>
    </source>
</evidence>
<keyword evidence="1" id="KW-0812">Transmembrane</keyword>
<dbReference type="Proteomes" id="UP000265903">
    <property type="component" value="Unassembled WGS sequence"/>
</dbReference>
<dbReference type="AlphaFoldDB" id="A0A3M2RK68"/>
<evidence type="ECO:0008006" key="4">
    <source>
        <dbReference type="Google" id="ProtNLM"/>
    </source>
</evidence>
<accession>A0A3M2RK68</accession>
<dbReference type="RefSeq" id="WP_114333119.1">
    <property type="nucleotide sequence ID" value="NZ_QMDL01000001.1"/>
</dbReference>
<protein>
    <recommendedName>
        <fullName evidence="4">Flp/Fap pilin component</fullName>
    </recommendedName>
</protein>
<name>A0A3M2RK68_9GAMM</name>
<gene>
    <name evidence="2" type="ORF">DOQ08_00282</name>
</gene>
<evidence type="ECO:0000256" key="1">
    <source>
        <dbReference type="SAM" id="Phobius"/>
    </source>
</evidence>
<keyword evidence="1" id="KW-1133">Transmembrane helix</keyword>
<sequence>MKLDKAVVARIRNAAPKKQKGASSLEYMMLAAVLVGILVVVANTDLGETVKTFFTDIFSTASDEAGIK</sequence>
<reference evidence="2 3" key="1">
    <citation type="submission" date="2018-08" db="EMBL/GenBank/DDBJ databases">
        <title>Whole Genome Sequence of the Moderate Halophilic Marine Bacterium Marinobacter litoralis Sw-45.</title>
        <authorList>
            <person name="Musa H."/>
        </authorList>
    </citation>
    <scope>NUCLEOTIDE SEQUENCE [LARGE SCALE GENOMIC DNA]</scope>
    <source>
        <strain evidence="2 3">Sw-45</strain>
    </source>
</reference>